<dbReference type="EMBL" id="MPIN01000012">
    <property type="protein sequence ID" value="OJH35848.1"/>
    <property type="molecule type" value="Genomic_DNA"/>
</dbReference>
<dbReference type="PANTHER" id="PTHR44591">
    <property type="entry name" value="STRESS RESPONSE REGULATOR PROTEIN 1"/>
    <property type="match status" value="1"/>
</dbReference>
<evidence type="ECO:0000256" key="2">
    <source>
        <dbReference type="PROSITE-ProRule" id="PRU00169"/>
    </source>
</evidence>
<evidence type="ECO:0000313" key="4">
    <source>
        <dbReference type="EMBL" id="OJH35848.1"/>
    </source>
</evidence>
<dbReference type="PROSITE" id="PS50110">
    <property type="entry name" value="RESPONSE_REGULATORY"/>
    <property type="match status" value="1"/>
</dbReference>
<dbReference type="Proteomes" id="UP000182229">
    <property type="component" value="Unassembled WGS sequence"/>
</dbReference>
<organism evidence="4 5">
    <name type="scientific">Cystobacter ferrugineus</name>
    <dbReference type="NCBI Taxonomy" id="83449"/>
    <lineage>
        <taxon>Bacteria</taxon>
        <taxon>Pseudomonadati</taxon>
        <taxon>Myxococcota</taxon>
        <taxon>Myxococcia</taxon>
        <taxon>Myxococcales</taxon>
        <taxon>Cystobacterineae</taxon>
        <taxon>Archangiaceae</taxon>
        <taxon>Cystobacter</taxon>
    </lineage>
</organism>
<comment type="caution">
    <text evidence="4">The sequence shown here is derived from an EMBL/GenBank/DDBJ whole genome shotgun (WGS) entry which is preliminary data.</text>
</comment>
<name>A0A1L9B0Q4_9BACT</name>
<dbReference type="OrthoDB" id="9800897at2"/>
<feature type="domain" description="Response regulatory" evidence="3">
    <location>
        <begin position="3"/>
        <end position="112"/>
    </location>
</feature>
<dbReference type="GO" id="GO:0000160">
    <property type="term" value="P:phosphorelay signal transduction system"/>
    <property type="evidence" value="ECO:0007669"/>
    <property type="project" value="InterPro"/>
</dbReference>
<evidence type="ECO:0000313" key="5">
    <source>
        <dbReference type="Proteomes" id="UP000182229"/>
    </source>
</evidence>
<protein>
    <submittedName>
        <fullName evidence="4">Two-component system response regulator</fullName>
    </submittedName>
</protein>
<dbReference type="CDD" id="cd17574">
    <property type="entry name" value="REC_OmpR"/>
    <property type="match status" value="1"/>
</dbReference>
<evidence type="ECO:0000259" key="3">
    <source>
        <dbReference type="PROSITE" id="PS50110"/>
    </source>
</evidence>
<keyword evidence="5" id="KW-1185">Reference proteome</keyword>
<dbReference type="Pfam" id="PF00072">
    <property type="entry name" value="Response_reg"/>
    <property type="match status" value="1"/>
</dbReference>
<dbReference type="AlphaFoldDB" id="A0A1L9B0Q4"/>
<dbReference type="PANTHER" id="PTHR44591:SF3">
    <property type="entry name" value="RESPONSE REGULATORY DOMAIN-CONTAINING PROTEIN"/>
    <property type="match status" value="1"/>
</dbReference>
<dbReference type="Gene3D" id="3.40.50.2300">
    <property type="match status" value="1"/>
</dbReference>
<dbReference type="InterPro" id="IPR050595">
    <property type="entry name" value="Bact_response_regulator"/>
</dbReference>
<reference evidence="5" key="1">
    <citation type="submission" date="2016-11" db="EMBL/GenBank/DDBJ databases">
        <authorList>
            <person name="Shukria A."/>
            <person name="Stevens D.C."/>
        </authorList>
    </citation>
    <scope>NUCLEOTIDE SEQUENCE [LARGE SCALE GENOMIC DNA]</scope>
    <source>
        <strain evidence="5">Cbfe23</strain>
    </source>
</reference>
<dbReference type="STRING" id="83449.BON30_35025"/>
<reference evidence="4 5" key="2">
    <citation type="submission" date="2016-12" db="EMBL/GenBank/DDBJ databases">
        <title>Draft Genome Sequence of Cystobacter ferrugineus Strain Cbfe23.</title>
        <authorList>
            <person name="Akbar S."/>
            <person name="Dowd S.E."/>
            <person name="Stevens D.C."/>
        </authorList>
    </citation>
    <scope>NUCLEOTIDE SEQUENCE [LARGE SCALE GENOMIC DNA]</scope>
    <source>
        <strain evidence="4 5">Cbfe23</strain>
    </source>
</reference>
<dbReference type="InterPro" id="IPR001789">
    <property type="entry name" value="Sig_transdc_resp-reg_receiver"/>
</dbReference>
<keyword evidence="1 2" id="KW-0597">Phosphoprotein</keyword>
<evidence type="ECO:0000256" key="1">
    <source>
        <dbReference type="ARBA" id="ARBA00022553"/>
    </source>
</evidence>
<dbReference type="RefSeq" id="WP_071902878.1">
    <property type="nucleotide sequence ID" value="NZ_MPIN01000012.1"/>
</dbReference>
<accession>A0A1L9B0Q4</accession>
<dbReference type="SMART" id="SM00448">
    <property type="entry name" value="REC"/>
    <property type="match status" value="1"/>
</dbReference>
<gene>
    <name evidence="4" type="ORF">BON30_35025</name>
</gene>
<dbReference type="InterPro" id="IPR011006">
    <property type="entry name" value="CheY-like_superfamily"/>
</dbReference>
<dbReference type="SUPFAM" id="SSF52172">
    <property type="entry name" value="CheY-like"/>
    <property type="match status" value="1"/>
</dbReference>
<proteinExistence type="predicted"/>
<feature type="modified residue" description="4-aspartylphosphate" evidence="2">
    <location>
        <position position="52"/>
    </location>
</feature>
<sequence length="150" mass="16883">MRTILLVDDEQDLLDLFREVLEQMDYRVIEAHDGREALSIARQNPPELVVTDWMMPRMDGLELCHQLHADERLHEIPIIIHSSSGDPHAPGARFVPKSSPLEEFEGLVRRVLAHSDARRQTPPAKAPRNSCSTRTTLLFGLGDTACSTAH</sequence>